<dbReference type="GO" id="GO:0016787">
    <property type="term" value="F:hydrolase activity"/>
    <property type="evidence" value="ECO:0007669"/>
    <property type="project" value="UniProtKB-KW"/>
</dbReference>
<comment type="caution">
    <text evidence="5">The sequence shown here is derived from an EMBL/GenBank/DDBJ whole genome shotgun (WGS) entry which is preliminary data.</text>
</comment>
<dbReference type="Gene3D" id="3.40.50.10810">
    <property type="entry name" value="Tandem AAA-ATPase domain"/>
    <property type="match status" value="1"/>
</dbReference>
<keyword evidence="6" id="KW-1185">Reference proteome</keyword>
<dbReference type="EMBL" id="JACHMY010000001">
    <property type="protein sequence ID" value="MBB5835359.1"/>
    <property type="molecule type" value="Genomic_DNA"/>
</dbReference>
<protein>
    <submittedName>
        <fullName evidence="5">Superfamily II DNA or RNA helicase</fullName>
    </submittedName>
</protein>
<sequence>MANRGRRQTGTDAQRGGSSGASRGGSTSGGSRGGSTAAAREGAVSSGGAARGSSNGGSRGGSGAGSRGPSDGARGGSGAGSRGPSDGGRGASANASRGGSTGGGSRSGGGRGGASRGSGGGSRGSAGGSSRGSGGASRGGSGGGTRRKRRTDDADGLIPVLARAVREVEAAVERGAIAPSIRTKFQVIGLLVRQERAQVNGDATATDAYRAEQLRRLDGVATILAKTAAREPSLLALLAEDAVMSEAAVALQREMLLAAGLEAPVEKPKPVEQPIETAPPRQVVPQSVVSRQLANPFLAPDFSAAPQKEAKPRRLAGWELIGPLLRSFEQAGASASMHLPDPSSLNAAGGRELMLHQAQLIASASDGHRTFLLADEPGLGKTAQALLAAQAAQAYPLLVVVPNVVKTNWAREADLWTPKRKATVIQGDGDTIDGFADIVVVNYEVLDRHVGWLVDFGFRGMVVDEAHFIKNKKSHRSRNVLHLSERIRSRTARPLLMALTGTPLINDIEDFTAIWQYLGWIEERSPGAVLMEKLEETDLTPADPAFYPAARSSVIDMGIVRRRKVDVAADIPARRIANLPVELDGSVGRSIREAERELAGRLVARYRLALETRSSGVVVDGIDHALVHQVAEWERTEMSTAKTGENVFTLVRRIGKAKAGLAADYAAQLAHNVGKVVYFARHIEAMDTAEELFADRGIKYASIRGDQSPTARQKNIDAFVNDPDVSIVVCSLLTAGVGLNLQVASNVVLAELSWTNAEQTQAIDRVHRIGQQEPVTAWRVIAAQTIDTRIADLIDSKAGLAAVALDGADADELATTDIQVEALATLLTNALEAE</sequence>
<dbReference type="GO" id="GO:0031297">
    <property type="term" value="P:replication fork processing"/>
    <property type="evidence" value="ECO:0007669"/>
    <property type="project" value="TreeGrafter"/>
</dbReference>
<dbReference type="PANTHER" id="PTHR45766">
    <property type="entry name" value="DNA ANNEALING HELICASE AND ENDONUCLEASE ZRANB3 FAMILY MEMBER"/>
    <property type="match status" value="1"/>
</dbReference>
<dbReference type="Proteomes" id="UP000549971">
    <property type="component" value="Unassembled WGS sequence"/>
</dbReference>
<dbReference type="GO" id="GO:0006281">
    <property type="term" value="P:DNA repair"/>
    <property type="evidence" value="ECO:0007669"/>
    <property type="project" value="TreeGrafter"/>
</dbReference>
<dbReference type="InterPro" id="IPR038718">
    <property type="entry name" value="SNF2-like_sf"/>
</dbReference>
<feature type="domain" description="Helicase C-terminal" evidence="4">
    <location>
        <begin position="665"/>
        <end position="819"/>
    </location>
</feature>
<keyword evidence="5" id="KW-0067">ATP-binding</keyword>
<accession>A0A7W9J4R5</accession>
<reference evidence="5 6" key="1">
    <citation type="submission" date="2020-08" db="EMBL/GenBank/DDBJ databases">
        <title>Sequencing the genomes of 1000 actinobacteria strains.</title>
        <authorList>
            <person name="Klenk H.-P."/>
        </authorList>
    </citation>
    <scope>NUCLEOTIDE SEQUENCE [LARGE SCALE GENOMIC DNA]</scope>
    <source>
        <strain evidence="5 6">DSM 28967</strain>
    </source>
</reference>
<feature type="region of interest" description="Disordered" evidence="2">
    <location>
        <begin position="1"/>
        <end position="154"/>
    </location>
</feature>
<dbReference type="SMART" id="SM00490">
    <property type="entry name" value="HELICc"/>
    <property type="match status" value="1"/>
</dbReference>
<dbReference type="PROSITE" id="PS51194">
    <property type="entry name" value="HELICASE_CTER"/>
    <property type="match status" value="1"/>
</dbReference>
<evidence type="ECO:0000313" key="6">
    <source>
        <dbReference type="Proteomes" id="UP000549971"/>
    </source>
</evidence>
<feature type="compositionally biased region" description="Gly residues" evidence="2">
    <location>
        <begin position="54"/>
        <end position="66"/>
    </location>
</feature>
<dbReference type="InterPro" id="IPR000330">
    <property type="entry name" value="SNF2_N"/>
</dbReference>
<feature type="compositionally biased region" description="Gly residues" evidence="2">
    <location>
        <begin position="73"/>
        <end position="90"/>
    </location>
</feature>
<dbReference type="GO" id="GO:0005524">
    <property type="term" value="F:ATP binding"/>
    <property type="evidence" value="ECO:0007669"/>
    <property type="project" value="InterPro"/>
</dbReference>
<dbReference type="PANTHER" id="PTHR45766:SF6">
    <property type="entry name" value="SWI_SNF-RELATED MATRIX-ASSOCIATED ACTIN-DEPENDENT REGULATOR OF CHROMATIN SUBFAMILY A-LIKE PROTEIN 1"/>
    <property type="match status" value="1"/>
</dbReference>
<evidence type="ECO:0000256" key="1">
    <source>
        <dbReference type="ARBA" id="ARBA00022801"/>
    </source>
</evidence>
<keyword evidence="1" id="KW-0378">Hydrolase</keyword>
<dbReference type="InterPro" id="IPR027417">
    <property type="entry name" value="P-loop_NTPase"/>
</dbReference>
<dbReference type="AlphaFoldDB" id="A0A7W9J4R5"/>
<gene>
    <name evidence="5" type="ORF">HDA39_002093</name>
</gene>
<evidence type="ECO:0000259" key="3">
    <source>
        <dbReference type="PROSITE" id="PS51192"/>
    </source>
</evidence>
<dbReference type="Pfam" id="PF00176">
    <property type="entry name" value="SNF2-rel_dom"/>
    <property type="match status" value="1"/>
</dbReference>
<dbReference type="SMART" id="SM00487">
    <property type="entry name" value="DEXDc"/>
    <property type="match status" value="1"/>
</dbReference>
<dbReference type="InterPro" id="IPR014001">
    <property type="entry name" value="Helicase_ATP-bd"/>
</dbReference>
<keyword evidence="5" id="KW-0547">Nucleotide-binding</keyword>
<dbReference type="PROSITE" id="PS51192">
    <property type="entry name" value="HELICASE_ATP_BIND_1"/>
    <property type="match status" value="1"/>
</dbReference>
<dbReference type="Pfam" id="PF00271">
    <property type="entry name" value="Helicase_C"/>
    <property type="match status" value="1"/>
</dbReference>
<dbReference type="InterPro" id="IPR049730">
    <property type="entry name" value="SNF2/RAD54-like_C"/>
</dbReference>
<feature type="domain" description="Helicase ATP-binding" evidence="3">
    <location>
        <begin position="362"/>
        <end position="521"/>
    </location>
</feature>
<name>A0A7W9J4R5_9ACTN</name>
<evidence type="ECO:0000256" key="2">
    <source>
        <dbReference type="SAM" id="MobiDB-lite"/>
    </source>
</evidence>
<organism evidence="5 6">
    <name type="scientific">Kribbella italica</name>
    <dbReference type="NCBI Taxonomy" id="1540520"/>
    <lineage>
        <taxon>Bacteria</taxon>
        <taxon>Bacillati</taxon>
        <taxon>Actinomycetota</taxon>
        <taxon>Actinomycetes</taxon>
        <taxon>Propionibacteriales</taxon>
        <taxon>Kribbellaceae</taxon>
        <taxon>Kribbella</taxon>
    </lineage>
</organism>
<dbReference type="RefSeq" id="WP_238356026.1">
    <property type="nucleotide sequence ID" value="NZ_JACHMY010000001.1"/>
</dbReference>
<evidence type="ECO:0000259" key="4">
    <source>
        <dbReference type="PROSITE" id="PS51194"/>
    </source>
</evidence>
<dbReference type="SUPFAM" id="SSF52540">
    <property type="entry name" value="P-loop containing nucleoside triphosphate hydrolases"/>
    <property type="match status" value="2"/>
</dbReference>
<evidence type="ECO:0000313" key="5">
    <source>
        <dbReference type="EMBL" id="MBB5835359.1"/>
    </source>
</evidence>
<dbReference type="Gene3D" id="3.40.50.300">
    <property type="entry name" value="P-loop containing nucleotide triphosphate hydrolases"/>
    <property type="match status" value="1"/>
</dbReference>
<feature type="compositionally biased region" description="Gly residues" evidence="2">
    <location>
        <begin position="17"/>
        <end position="33"/>
    </location>
</feature>
<dbReference type="CDD" id="cd18793">
    <property type="entry name" value="SF2_C_SNF"/>
    <property type="match status" value="1"/>
</dbReference>
<proteinExistence type="predicted"/>
<feature type="compositionally biased region" description="Low complexity" evidence="2">
    <location>
        <begin position="34"/>
        <end position="53"/>
    </location>
</feature>
<dbReference type="GO" id="GO:0004386">
    <property type="term" value="F:helicase activity"/>
    <property type="evidence" value="ECO:0007669"/>
    <property type="project" value="UniProtKB-KW"/>
</dbReference>
<keyword evidence="5" id="KW-0347">Helicase</keyword>
<feature type="compositionally biased region" description="Gly residues" evidence="2">
    <location>
        <begin position="99"/>
        <end position="144"/>
    </location>
</feature>
<dbReference type="InterPro" id="IPR001650">
    <property type="entry name" value="Helicase_C-like"/>
</dbReference>